<dbReference type="Proteomes" id="UP000252706">
    <property type="component" value="Unassembled WGS sequence"/>
</dbReference>
<dbReference type="EMBL" id="QOCE01000045">
    <property type="protein sequence ID" value="RBW51645.1"/>
    <property type="molecule type" value="Genomic_DNA"/>
</dbReference>
<reference evidence="2 3" key="1">
    <citation type="submission" date="2018-07" db="EMBL/GenBank/DDBJ databases">
        <title>Modular assembly of carbohydrate-degrading microbial communities in the ocean.</title>
        <authorList>
            <person name="Enke T.N."/>
            <person name="Datta M.S."/>
            <person name="Schwartzman J.A."/>
            <person name="Cermak N."/>
            <person name="Schmitz D.A."/>
            <person name="Barrere J."/>
            <person name="Cordero O.X."/>
        </authorList>
    </citation>
    <scope>NUCLEOTIDE SEQUENCE [LARGE SCALE GENOMIC DNA]</scope>
    <source>
        <strain evidence="2 3">C3M10</strain>
    </source>
</reference>
<protein>
    <submittedName>
        <fullName evidence="2">Uncharacterized protein</fullName>
    </submittedName>
</protein>
<evidence type="ECO:0000313" key="2">
    <source>
        <dbReference type="EMBL" id="RBW51645.1"/>
    </source>
</evidence>
<proteinExistence type="predicted"/>
<organism evidence="2 3">
    <name type="scientific">Phaeobacter gallaeciensis</name>
    <dbReference type="NCBI Taxonomy" id="60890"/>
    <lineage>
        <taxon>Bacteria</taxon>
        <taxon>Pseudomonadati</taxon>
        <taxon>Pseudomonadota</taxon>
        <taxon>Alphaproteobacteria</taxon>
        <taxon>Rhodobacterales</taxon>
        <taxon>Roseobacteraceae</taxon>
        <taxon>Phaeobacter</taxon>
    </lineage>
</organism>
<name>A0A366WNP3_9RHOB</name>
<feature type="region of interest" description="Disordered" evidence="1">
    <location>
        <begin position="47"/>
        <end position="69"/>
    </location>
</feature>
<gene>
    <name evidence="2" type="ORF">DS909_18865</name>
</gene>
<dbReference type="AlphaFoldDB" id="A0A366WNP3"/>
<accession>A0A366WNP3</accession>
<sequence length="69" mass="7929">MLNDRFRENALHCREPFGSLVEEGLMSSLHQHQAPLPAQPTFVRFRHEGRSQRKPDKTPLLQGAKADIH</sequence>
<evidence type="ECO:0000256" key="1">
    <source>
        <dbReference type="SAM" id="MobiDB-lite"/>
    </source>
</evidence>
<comment type="caution">
    <text evidence="2">The sequence shown here is derived from an EMBL/GenBank/DDBJ whole genome shotgun (WGS) entry which is preliminary data.</text>
</comment>
<feature type="compositionally biased region" description="Basic and acidic residues" evidence="1">
    <location>
        <begin position="47"/>
        <end position="57"/>
    </location>
</feature>
<evidence type="ECO:0000313" key="3">
    <source>
        <dbReference type="Proteomes" id="UP000252706"/>
    </source>
</evidence>
<dbReference type="RefSeq" id="WP_147232896.1">
    <property type="nucleotide sequence ID" value="NZ_QOCE01000045.1"/>
</dbReference>